<feature type="domain" description="J" evidence="3">
    <location>
        <begin position="250"/>
        <end position="314"/>
    </location>
</feature>
<feature type="region of interest" description="Disordered" evidence="1">
    <location>
        <begin position="190"/>
        <end position="228"/>
    </location>
</feature>
<dbReference type="PROSITE" id="PS50076">
    <property type="entry name" value="DNAJ_2"/>
    <property type="match status" value="1"/>
</dbReference>
<dbReference type="EMBL" id="FLQW01000822">
    <property type="protein sequence ID" value="SBS86191.1"/>
    <property type="molecule type" value="Genomic_DNA"/>
</dbReference>
<evidence type="ECO:0000313" key="5">
    <source>
        <dbReference type="Proteomes" id="UP000078597"/>
    </source>
</evidence>
<evidence type="ECO:0000313" key="4">
    <source>
        <dbReference type="EMBL" id="SBS86191.1"/>
    </source>
</evidence>
<evidence type="ECO:0000256" key="2">
    <source>
        <dbReference type="SAM" id="Phobius"/>
    </source>
</evidence>
<dbReference type="PANTHER" id="PTHR44094:SF8">
    <property type="entry name" value="DNAJ HEAT SHOCK N-TERMINAL DOMAIN-CONTAINING PROTEIN-RELATED"/>
    <property type="match status" value="1"/>
</dbReference>
<dbReference type="SUPFAM" id="SSF46565">
    <property type="entry name" value="Chaperone J-domain"/>
    <property type="match status" value="1"/>
</dbReference>
<proteinExistence type="predicted"/>
<dbReference type="Gene3D" id="1.10.287.110">
    <property type="entry name" value="DnaJ domain"/>
    <property type="match status" value="1"/>
</dbReference>
<feature type="transmembrane region" description="Helical" evidence="2">
    <location>
        <begin position="123"/>
        <end position="145"/>
    </location>
</feature>
<keyword evidence="2" id="KW-1133">Transmembrane helix</keyword>
<gene>
    <name evidence="4" type="ORF">PMALA_015200</name>
</gene>
<dbReference type="PANTHER" id="PTHR44094">
    <property type="entry name" value="DNAJ HEAT SHOCK N-TERMINAL DOMAIN-CONTAINING PROTEIN"/>
    <property type="match status" value="1"/>
</dbReference>
<dbReference type="Proteomes" id="UP000078597">
    <property type="component" value="Unassembled WGS sequence"/>
</dbReference>
<feature type="non-terminal residue" evidence="4">
    <location>
        <position position="1"/>
    </location>
</feature>
<protein>
    <submittedName>
        <fullName evidence="4">DnaJ protein</fullName>
    </submittedName>
</protein>
<dbReference type="SMART" id="SM00271">
    <property type="entry name" value="DnaJ"/>
    <property type="match status" value="1"/>
</dbReference>
<dbReference type="InterPro" id="IPR018253">
    <property type="entry name" value="DnaJ_domain_CS"/>
</dbReference>
<name>A0A1A8W4X0_PLAMA</name>
<dbReference type="AlphaFoldDB" id="A0A1A8W4X0"/>
<keyword evidence="2" id="KW-0472">Membrane</keyword>
<evidence type="ECO:0000259" key="3">
    <source>
        <dbReference type="PROSITE" id="PS50076"/>
    </source>
</evidence>
<accession>A0A1A8W4X0</accession>
<dbReference type="InterPro" id="IPR036869">
    <property type="entry name" value="J_dom_sf"/>
</dbReference>
<dbReference type="CDD" id="cd06257">
    <property type="entry name" value="DnaJ"/>
    <property type="match status" value="1"/>
</dbReference>
<organism evidence="4 5">
    <name type="scientific">Plasmodium malariae</name>
    <dbReference type="NCBI Taxonomy" id="5858"/>
    <lineage>
        <taxon>Eukaryota</taxon>
        <taxon>Sar</taxon>
        <taxon>Alveolata</taxon>
        <taxon>Apicomplexa</taxon>
        <taxon>Aconoidasida</taxon>
        <taxon>Haemosporida</taxon>
        <taxon>Plasmodiidae</taxon>
        <taxon>Plasmodium</taxon>
        <taxon>Plasmodium (Plasmodium)</taxon>
    </lineage>
</organism>
<keyword evidence="2" id="KW-0812">Transmembrane</keyword>
<dbReference type="InterPro" id="IPR001623">
    <property type="entry name" value="DnaJ_domain"/>
</dbReference>
<dbReference type="Pfam" id="PF00226">
    <property type="entry name" value="DnaJ"/>
    <property type="match status" value="1"/>
</dbReference>
<dbReference type="InterPro" id="IPR052423">
    <property type="entry name" value="EMIR"/>
</dbReference>
<reference evidence="5" key="1">
    <citation type="submission" date="2016-05" db="EMBL/GenBank/DDBJ databases">
        <authorList>
            <person name="Naeem Raeece"/>
        </authorList>
    </citation>
    <scope>NUCLEOTIDE SEQUENCE [LARGE SCALE GENOMIC DNA]</scope>
</reference>
<dbReference type="VEuPathDB" id="PlasmoDB:PmUG01_10021200"/>
<dbReference type="PROSITE" id="PS00636">
    <property type="entry name" value="DNAJ_1"/>
    <property type="match status" value="1"/>
</dbReference>
<feature type="compositionally biased region" description="Low complexity" evidence="1">
    <location>
        <begin position="193"/>
        <end position="223"/>
    </location>
</feature>
<dbReference type="Pfam" id="PF14308">
    <property type="entry name" value="DnaJ-X"/>
    <property type="match status" value="1"/>
</dbReference>
<sequence length="588" mass="68053">AQKYCKFKEMDEVSYKLIKNEILSVDSYEGDIDQKSSGDLNRTQIYENSQIIPKSSNIFEGEREEKSLISNIFSTRRPKHAGAGLVSGLKSLTKGIIVGTSFLFISPYLCAKAEGINGFFKGMFFGLLSAIIIPIISLGVASYQIGRGILNTPESIAQRALGKIWDEEKREWYDFYYNLDDEAVRLLNEIDDNNNNNSNNGNNSNNHGTNNNSSNNDSNNGNSTKYIKKNDIDDDEYYNKNGNIKVKNDEFYKILNVPTNATQNEIKRQYYKLAKEFHPDKCSDLKAKEQFQKIGEAYQVLGDIERRRRYDKEGKTVLNNMQFIDSTFFFTLLFGSEKLDPYIGKLRMVMYVEYEQLYRDEDVQRIIVKEQNKREVQLALNLREIINNYIHGDKDEYIIKFKKEINELCQTSFGHVILENVAWSYENCAYQFLGDKYSLFGISGKYYKMQQKKRVIGTGFKFVKTLIKTSSLASQIKKREEEENISLEKSAKVNKKIEDSLPTIVETMLNICLIDIDQTIKGVCKKVFTDMSVDENMRKNRAESLIVLAKIMKKIIQDYKKNNEITDTKKLFEDACMRAYQKQDDEYI</sequence>
<dbReference type="InterPro" id="IPR026894">
    <property type="entry name" value="DnaJ_X"/>
</dbReference>
<evidence type="ECO:0000256" key="1">
    <source>
        <dbReference type="SAM" id="MobiDB-lite"/>
    </source>
</evidence>
<dbReference type="PRINTS" id="PR00625">
    <property type="entry name" value="JDOMAIN"/>
</dbReference>